<dbReference type="InterPro" id="IPR029047">
    <property type="entry name" value="HSP70_peptide-bd_sf"/>
</dbReference>
<comment type="function">
    <text evidence="1 9">Acts as a chaperone.</text>
</comment>
<accession>A0A2W5FAQ0</accession>
<dbReference type="FunFam" id="1.20.1270.10:FF:000001">
    <property type="entry name" value="Molecular chaperone DnaK"/>
    <property type="match status" value="1"/>
</dbReference>
<sequence>MGKIIGIDLGTTNSCVAVMEGNEPVVIANDEGRRTTPSVVAFLKNGERKVGDPAKRQAITNPQNTIMSVKRFMGRRFDEVKDEVGHWAYKVVKGDNDTIRIDIEGRLYTPQEISAMILQKMKKTAEDYLGQEVTEAVITVPAYFNDAERQATKEAGEIAGLNVRRIVNEPTAAALAYGLDKKDKEQKIAVFDLGGGTFDISVLDLGDGVFEVKSTNGDTHLGGDDFDRVIMDWLADEFKSEENIDLRKDPMALQRLKDAAEKAKIELSSSTETEINLPYITAVDGVPKHLVKKLSRAKFESLSDSLFDRCLKPCEAALKDAGYSASQIDEVILVGGSTRIPKVQEIVEKFFGKKPHKGVNPDEVVAIGAGIQGAVLTGEVKDVLLLDVTPLTLGIETMGGVLTPMIPANTTIPTKKTEVYSTASDNQPGVQIHVLQGERPLAKDNKSLGVFNLDGIPPAPRGVPQIEVTFDIDANGILNVSAKDKGTNKEQKIRIEAGSGLSKEEIEKMKNEAKANEASDKAEKEKIEKLNQADGMIFQTEKQLKEFGDKVPAEKKATIEAALNKLKEAHKAQNIADVDTALAELNTAWTAASEDMYKAGAADGAQPGPDAGASAGTSNDNGADNVTDAEFEEVK</sequence>
<protein>
    <recommendedName>
        <fullName evidence="3 9">Chaperone protein DnaK</fullName>
    </recommendedName>
    <alternativeName>
        <fullName evidence="9">HSP70</fullName>
    </alternativeName>
    <alternativeName>
        <fullName evidence="9">Heat shock 70 kDa protein</fullName>
    </alternativeName>
    <alternativeName>
        <fullName evidence="9">Heat shock protein 70</fullName>
    </alternativeName>
</protein>
<dbReference type="Gene3D" id="1.20.1270.10">
    <property type="match status" value="1"/>
</dbReference>
<keyword evidence="6 9" id="KW-0067">ATP-binding</keyword>
<dbReference type="Gene3D" id="3.90.640.10">
    <property type="entry name" value="Actin, Chain A, domain 4"/>
    <property type="match status" value="1"/>
</dbReference>
<evidence type="ECO:0000256" key="7">
    <source>
        <dbReference type="ARBA" id="ARBA00023016"/>
    </source>
</evidence>
<dbReference type="InterPro" id="IPR013126">
    <property type="entry name" value="Hsp_70_fam"/>
</dbReference>
<dbReference type="GO" id="GO:0140662">
    <property type="term" value="F:ATP-dependent protein folding chaperone"/>
    <property type="evidence" value="ECO:0007669"/>
    <property type="project" value="InterPro"/>
</dbReference>
<keyword evidence="8 9" id="KW-0143">Chaperone</keyword>
<dbReference type="PROSITE" id="PS01036">
    <property type="entry name" value="HSP70_3"/>
    <property type="match status" value="1"/>
</dbReference>
<comment type="induction">
    <text evidence="9">By stress conditions e.g. heat shock.</text>
</comment>
<dbReference type="GO" id="GO:0005737">
    <property type="term" value="C:cytoplasm"/>
    <property type="evidence" value="ECO:0007669"/>
    <property type="project" value="UniProtKB-ARBA"/>
</dbReference>
<evidence type="ECO:0000256" key="11">
    <source>
        <dbReference type="SAM" id="MobiDB-lite"/>
    </source>
</evidence>
<dbReference type="CDD" id="cd10234">
    <property type="entry name" value="ASKHA_NBD_HSP70_DnaK-like"/>
    <property type="match status" value="1"/>
</dbReference>
<evidence type="ECO:0000313" key="12">
    <source>
        <dbReference type="EMBL" id="PZP50720.1"/>
    </source>
</evidence>
<name>A0A2W5FAQ0_9SPHI</name>
<keyword evidence="7 9" id="KW-0346">Stress response</keyword>
<feature type="region of interest" description="Disordered" evidence="11">
    <location>
        <begin position="600"/>
        <end position="635"/>
    </location>
</feature>
<dbReference type="PRINTS" id="PR00301">
    <property type="entry name" value="HEATSHOCK70"/>
</dbReference>
<dbReference type="InterPro" id="IPR029048">
    <property type="entry name" value="HSP70_C_sf"/>
</dbReference>
<dbReference type="Proteomes" id="UP000249645">
    <property type="component" value="Unassembled WGS sequence"/>
</dbReference>
<dbReference type="InterPro" id="IPR043129">
    <property type="entry name" value="ATPase_NBD"/>
</dbReference>
<dbReference type="SUPFAM" id="SSF53067">
    <property type="entry name" value="Actin-like ATPase domain"/>
    <property type="match status" value="2"/>
</dbReference>
<dbReference type="InterPro" id="IPR018181">
    <property type="entry name" value="Heat_shock_70_CS"/>
</dbReference>
<dbReference type="FunFam" id="3.30.420.40:FF:000020">
    <property type="entry name" value="Chaperone protein HscA homolog"/>
    <property type="match status" value="1"/>
</dbReference>
<dbReference type="SUPFAM" id="SSF100920">
    <property type="entry name" value="Heat shock protein 70kD (HSP70), peptide-binding domain"/>
    <property type="match status" value="1"/>
</dbReference>
<dbReference type="Gene3D" id="2.60.34.10">
    <property type="entry name" value="Substrate Binding Domain Of DNAk, Chain A, domain 1"/>
    <property type="match status" value="1"/>
</dbReference>
<dbReference type="PANTHER" id="PTHR19375">
    <property type="entry name" value="HEAT SHOCK PROTEIN 70KDA"/>
    <property type="match status" value="1"/>
</dbReference>
<organism evidence="12 13">
    <name type="scientific">Pseudopedobacter saltans</name>
    <dbReference type="NCBI Taxonomy" id="151895"/>
    <lineage>
        <taxon>Bacteria</taxon>
        <taxon>Pseudomonadati</taxon>
        <taxon>Bacteroidota</taxon>
        <taxon>Sphingobacteriia</taxon>
        <taxon>Sphingobacteriales</taxon>
        <taxon>Sphingobacteriaceae</taxon>
        <taxon>Pseudopedobacter</taxon>
    </lineage>
</organism>
<feature type="compositionally biased region" description="Low complexity" evidence="11">
    <location>
        <begin position="600"/>
        <end position="616"/>
    </location>
</feature>
<evidence type="ECO:0000256" key="1">
    <source>
        <dbReference type="ARBA" id="ARBA00002290"/>
    </source>
</evidence>
<comment type="caution">
    <text evidence="12">The sequence shown here is derived from an EMBL/GenBank/DDBJ whole genome shotgun (WGS) entry which is preliminary data.</text>
</comment>
<evidence type="ECO:0000313" key="13">
    <source>
        <dbReference type="Proteomes" id="UP000249645"/>
    </source>
</evidence>
<dbReference type="FunFam" id="3.30.420.40:FF:000004">
    <property type="entry name" value="Molecular chaperone DnaK"/>
    <property type="match status" value="1"/>
</dbReference>
<dbReference type="InterPro" id="IPR012725">
    <property type="entry name" value="Chaperone_DnaK"/>
</dbReference>
<dbReference type="PROSITE" id="PS00297">
    <property type="entry name" value="HSP70_1"/>
    <property type="match status" value="1"/>
</dbReference>
<evidence type="ECO:0000256" key="5">
    <source>
        <dbReference type="ARBA" id="ARBA00022741"/>
    </source>
</evidence>
<evidence type="ECO:0000256" key="6">
    <source>
        <dbReference type="ARBA" id="ARBA00022840"/>
    </source>
</evidence>
<dbReference type="NCBIfam" id="TIGR02350">
    <property type="entry name" value="prok_dnaK"/>
    <property type="match status" value="1"/>
</dbReference>
<dbReference type="AlphaFoldDB" id="A0A2W5FAQ0"/>
<evidence type="ECO:0000256" key="4">
    <source>
        <dbReference type="ARBA" id="ARBA00022553"/>
    </source>
</evidence>
<dbReference type="NCBIfam" id="NF003520">
    <property type="entry name" value="PRK05183.1"/>
    <property type="match status" value="1"/>
</dbReference>
<reference evidence="12 13" key="1">
    <citation type="submission" date="2017-11" db="EMBL/GenBank/DDBJ databases">
        <title>Infants hospitalized years apart are colonized by the same room-sourced microbial strains.</title>
        <authorList>
            <person name="Brooks B."/>
            <person name="Olm M.R."/>
            <person name="Firek B.A."/>
            <person name="Baker R."/>
            <person name="Thomas B.C."/>
            <person name="Morowitz M.J."/>
            <person name="Banfield J.F."/>
        </authorList>
    </citation>
    <scope>NUCLEOTIDE SEQUENCE [LARGE SCALE GENOMIC DNA]</scope>
    <source>
        <strain evidence="12">S2_009_000_R2_76</strain>
    </source>
</reference>
<dbReference type="FunFam" id="3.30.30.30:FF:000005">
    <property type="entry name" value="Heat shock protein ssb1"/>
    <property type="match status" value="1"/>
</dbReference>
<feature type="modified residue" description="Phosphothreonine; by autocatalysis" evidence="9">
    <location>
        <position position="197"/>
    </location>
</feature>
<keyword evidence="4 9" id="KW-0597">Phosphoprotein</keyword>
<evidence type="ECO:0000256" key="10">
    <source>
        <dbReference type="RuleBase" id="RU003322"/>
    </source>
</evidence>
<gene>
    <name evidence="9" type="primary">dnaK</name>
    <name evidence="12" type="ORF">DI598_04920</name>
</gene>
<dbReference type="EMBL" id="QFOI01000056">
    <property type="protein sequence ID" value="PZP50720.1"/>
    <property type="molecule type" value="Genomic_DNA"/>
</dbReference>
<keyword evidence="5 9" id="KW-0547">Nucleotide-binding</keyword>
<dbReference type="FunFam" id="2.60.34.10:FF:000014">
    <property type="entry name" value="Chaperone protein DnaK HSP70"/>
    <property type="match status" value="1"/>
</dbReference>
<dbReference type="HAMAP" id="MF_00332">
    <property type="entry name" value="DnaK"/>
    <property type="match status" value="1"/>
</dbReference>
<dbReference type="PROSITE" id="PS00329">
    <property type="entry name" value="HSP70_2"/>
    <property type="match status" value="1"/>
</dbReference>
<dbReference type="NCBIfam" id="NF001413">
    <property type="entry name" value="PRK00290.1"/>
    <property type="match status" value="1"/>
</dbReference>
<evidence type="ECO:0000256" key="8">
    <source>
        <dbReference type="ARBA" id="ARBA00023186"/>
    </source>
</evidence>
<evidence type="ECO:0000256" key="9">
    <source>
        <dbReference type="HAMAP-Rule" id="MF_00332"/>
    </source>
</evidence>
<dbReference type="GO" id="GO:0051082">
    <property type="term" value="F:unfolded protein binding"/>
    <property type="evidence" value="ECO:0007669"/>
    <property type="project" value="InterPro"/>
</dbReference>
<dbReference type="FunFam" id="3.90.640.10:FF:000003">
    <property type="entry name" value="Molecular chaperone DnaK"/>
    <property type="match status" value="1"/>
</dbReference>
<dbReference type="GO" id="GO:0070013">
    <property type="term" value="C:intracellular organelle lumen"/>
    <property type="evidence" value="ECO:0007669"/>
    <property type="project" value="UniProtKB-ARBA"/>
</dbReference>
<dbReference type="Gene3D" id="3.30.420.40">
    <property type="match status" value="2"/>
</dbReference>
<dbReference type="Pfam" id="PF00012">
    <property type="entry name" value="HSP70"/>
    <property type="match status" value="1"/>
</dbReference>
<evidence type="ECO:0000256" key="3">
    <source>
        <dbReference type="ARBA" id="ARBA00014415"/>
    </source>
</evidence>
<evidence type="ECO:0000256" key="2">
    <source>
        <dbReference type="ARBA" id="ARBA00007381"/>
    </source>
</evidence>
<proteinExistence type="evidence at transcript level"/>
<dbReference type="GO" id="GO:0005524">
    <property type="term" value="F:ATP binding"/>
    <property type="evidence" value="ECO:0007669"/>
    <property type="project" value="UniProtKB-UniRule"/>
</dbReference>
<comment type="similarity">
    <text evidence="2 9 10">Belongs to the heat shock protein 70 family.</text>
</comment>